<comment type="caution">
    <text evidence="1">The sequence shown here is derived from an EMBL/GenBank/DDBJ whole genome shotgun (WGS) entry which is preliminary data.</text>
</comment>
<accession>A0A401YQL1</accession>
<protein>
    <submittedName>
        <fullName evidence="1">Uncharacterized protein</fullName>
    </submittedName>
</protein>
<proteinExistence type="predicted"/>
<organism evidence="1 2">
    <name type="scientific">Embleya hyalina</name>
    <dbReference type="NCBI Taxonomy" id="516124"/>
    <lineage>
        <taxon>Bacteria</taxon>
        <taxon>Bacillati</taxon>
        <taxon>Actinomycetota</taxon>
        <taxon>Actinomycetes</taxon>
        <taxon>Kitasatosporales</taxon>
        <taxon>Streptomycetaceae</taxon>
        <taxon>Embleya</taxon>
    </lineage>
</organism>
<evidence type="ECO:0000313" key="1">
    <source>
        <dbReference type="EMBL" id="GCD96880.1"/>
    </source>
</evidence>
<dbReference type="EMBL" id="BIFH01000022">
    <property type="protein sequence ID" value="GCD96880.1"/>
    <property type="molecule type" value="Genomic_DNA"/>
</dbReference>
<sequence>MGGRRDGADRNEIAWDGGSHGTVVFAMRGQSVLRDAEVLVYFDGVLIAGIVLDDVQDSYPHYLGTIVDGPGLGPLRTFVERFAEADPEFDYCPHHPHEGPYEESDTARYVEALSAIGADCANVDWDDPWLAPWRGADESTLRSYLRFLDFRLWRATNRAGELLTSIALPVSLDLESRRFVYNPYEGDE</sequence>
<gene>
    <name evidence="1" type="ORF">EHYA_04567</name>
</gene>
<name>A0A401YQL1_9ACTN</name>
<reference evidence="1 2" key="1">
    <citation type="submission" date="2018-12" db="EMBL/GenBank/DDBJ databases">
        <title>Draft genome sequence of Embleya hyalina NBRC 13850T.</title>
        <authorList>
            <person name="Komaki H."/>
            <person name="Hosoyama A."/>
            <person name="Kimura A."/>
            <person name="Ichikawa N."/>
            <person name="Tamura T."/>
        </authorList>
    </citation>
    <scope>NUCLEOTIDE SEQUENCE [LARGE SCALE GENOMIC DNA]</scope>
    <source>
        <strain evidence="1 2">NBRC 13850</strain>
    </source>
</reference>
<evidence type="ECO:0000313" key="2">
    <source>
        <dbReference type="Proteomes" id="UP000286931"/>
    </source>
</evidence>
<dbReference type="Proteomes" id="UP000286931">
    <property type="component" value="Unassembled WGS sequence"/>
</dbReference>
<keyword evidence="2" id="KW-1185">Reference proteome</keyword>
<dbReference type="AlphaFoldDB" id="A0A401YQL1"/>